<feature type="coiled-coil region" evidence="1">
    <location>
        <begin position="66"/>
        <end position="93"/>
    </location>
</feature>
<accession>A0A401GT46</accession>
<dbReference type="OrthoDB" id="444848at2759"/>
<proteinExistence type="predicted"/>
<dbReference type="Gene3D" id="3.30.420.10">
    <property type="entry name" value="Ribonuclease H-like superfamily/Ribonuclease H"/>
    <property type="match status" value="1"/>
</dbReference>
<protein>
    <submittedName>
        <fullName evidence="2">Uncharacterized protein</fullName>
    </submittedName>
</protein>
<keyword evidence="1" id="KW-0175">Coiled coil</keyword>
<dbReference type="AlphaFoldDB" id="A0A401GT46"/>
<evidence type="ECO:0000313" key="3">
    <source>
        <dbReference type="Proteomes" id="UP000287166"/>
    </source>
</evidence>
<evidence type="ECO:0000256" key="1">
    <source>
        <dbReference type="SAM" id="Coils"/>
    </source>
</evidence>
<dbReference type="GO" id="GO:0003676">
    <property type="term" value="F:nucleic acid binding"/>
    <property type="evidence" value="ECO:0007669"/>
    <property type="project" value="InterPro"/>
</dbReference>
<sequence length="147" mass="17429">MKTYLGDKRKWPTVMPAVFWAERITIQRSTGYSPYYMAHGTEPLFPFDIAKATYLVPYEGVQMTQIELLAHRARQLQKREEDLEEVREHVIRARYKLMEQFAQEFHATIKSYDFKPGDIVLVRNSRINMELNHKTKPHYLGPMVVVR</sequence>
<dbReference type="GeneID" id="38782319"/>
<dbReference type="InParanoid" id="A0A401GT46"/>
<reference evidence="2 3" key="1">
    <citation type="journal article" date="2018" name="Sci. Rep.">
        <title>Genome sequence of the cauliflower mushroom Sparassis crispa (Hanabiratake) and its association with beneficial usage.</title>
        <authorList>
            <person name="Kiyama R."/>
            <person name="Furutani Y."/>
            <person name="Kawaguchi K."/>
            <person name="Nakanishi T."/>
        </authorList>
    </citation>
    <scope>NUCLEOTIDE SEQUENCE [LARGE SCALE GENOMIC DNA]</scope>
</reference>
<comment type="caution">
    <text evidence="2">The sequence shown here is derived from an EMBL/GenBank/DDBJ whole genome shotgun (WGS) entry which is preliminary data.</text>
</comment>
<gene>
    <name evidence="2" type="ORF">SCP_0705890</name>
</gene>
<evidence type="ECO:0000313" key="2">
    <source>
        <dbReference type="EMBL" id="GBE85402.1"/>
    </source>
</evidence>
<keyword evidence="3" id="KW-1185">Reference proteome</keyword>
<dbReference type="STRING" id="139825.A0A401GT46"/>
<dbReference type="EMBL" id="BFAD01000007">
    <property type="protein sequence ID" value="GBE85402.1"/>
    <property type="molecule type" value="Genomic_DNA"/>
</dbReference>
<dbReference type="InterPro" id="IPR036397">
    <property type="entry name" value="RNaseH_sf"/>
</dbReference>
<dbReference type="Proteomes" id="UP000287166">
    <property type="component" value="Unassembled WGS sequence"/>
</dbReference>
<name>A0A401GT46_9APHY</name>
<dbReference type="RefSeq" id="XP_027616315.1">
    <property type="nucleotide sequence ID" value="XM_027760514.1"/>
</dbReference>
<organism evidence="2 3">
    <name type="scientific">Sparassis crispa</name>
    <dbReference type="NCBI Taxonomy" id="139825"/>
    <lineage>
        <taxon>Eukaryota</taxon>
        <taxon>Fungi</taxon>
        <taxon>Dikarya</taxon>
        <taxon>Basidiomycota</taxon>
        <taxon>Agaricomycotina</taxon>
        <taxon>Agaricomycetes</taxon>
        <taxon>Polyporales</taxon>
        <taxon>Sparassidaceae</taxon>
        <taxon>Sparassis</taxon>
    </lineage>
</organism>